<reference evidence="1 2" key="1">
    <citation type="submission" date="2018-06" db="EMBL/GenBank/DDBJ databases">
        <title>Streptomyces reniochalinae sp. nov. and Streptomyces diacarnus sp. nov. from marine sponges.</title>
        <authorList>
            <person name="Li L."/>
        </authorList>
    </citation>
    <scope>NUCLEOTIDE SEQUENCE [LARGE SCALE GENOMIC DNA]</scope>
    <source>
        <strain evidence="1 2">LHW50302</strain>
    </source>
</reference>
<organism evidence="1 2">
    <name type="scientific">Streptomyces reniochalinae</name>
    <dbReference type="NCBI Taxonomy" id="2250578"/>
    <lineage>
        <taxon>Bacteria</taxon>
        <taxon>Bacillati</taxon>
        <taxon>Actinomycetota</taxon>
        <taxon>Actinomycetes</taxon>
        <taxon>Kitasatosporales</taxon>
        <taxon>Streptomycetaceae</taxon>
        <taxon>Streptomyces</taxon>
    </lineage>
</organism>
<protein>
    <submittedName>
        <fullName evidence="1">Uncharacterized protein</fullName>
    </submittedName>
</protein>
<dbReference type="OrthoDB" id="52928at2"/>
<evidence type="ECO:0000313" key="1">
    <source>
        <dbReference type="EMBL" id="RCG13253.1"/>
    </source>
</evidence>
<evidence type="ECO:0000313" key="2">
    <source>
        <dbReference type="Proteomes" id="UP000253507"/>
    </source>
</evidence>
<keyword evidence="2" id="KW-1185">Reference proteome</keyword>
<accession>A0A367E5J4</accession>
<sequence length="167" mass="16998">MSAAATLERRVPHVQRCAPRGVLVPGDRVRWHGSVYAVAALEGPLVHLAADAADGGSGVAVLLSVLAAAPGFAVLDASGHVVEQDELPDFALLEGIPEAAAQEALAWHRAVVEVDTGLAPGAARGAVPRPAFDPATTTRARRTCRARPTATGACTTSCGTVGHSASR</sequence>
<gene>
    <name evidence="1" type="ORF">DQ392_33645</name>
</gene>
<dbReference type="RefSeq" id="WP_114019503.1">
    <property type="nucleotide sequence ID" value="NZ_QOIM01000058.1"/>
</dbReference>
<dbReference type="EMBL" id="QOIM01000058">
    <property type="protein sequence ID" value="RCG13253.1"/>
    <property type="molecule type" value="Genomic_DNA"/>
</dbReference>
<dbReference type="Proteomes" id="UP000253507">
    <property type="component" value="Unassembled WGS sequence"/>
</dbReference>
<name>A0A367E5J4_9ACTN</name>
<comment type="caution">
    <text evidence="1">The sequence shown here is derived from an EMBL/GenBank/DDBJ whole genome shotgun (WGS) entry which is preliminary data.</text>
</comment>
<dbReference type="AlphaFoldDB" id="A0A367E5J4"/>
<proteinExistence type="predicted"/>